<gene>
    <name evidence="1" type="ORF">SAMN05660733_04619</name>
</gene>
<reference evidence="2" key="1">
    <citation type="submission" date="2017-04" db="EMBL/GenBank/DDBJ databases">
        <authorList>
            <person name="Varghese N."/>
            <person name="Submissions S."/>
        </authorList>
    </citation>
    <scope>NUCLEOTIDE SEQUENCE [LARGE SCALE GENOMIC DNA]</scope>
    <source>
        <strain evidence="2">DSM 44073</strain>
    </source>
</reference>
<accession>A0A1W2EWR8</accession>
<sequence length="244" mass="26828">MEHRRSPKRLKIMALEPEIGLVGRDDITALVASLVERRAKHPLPVIVAFGPGGSGKTSWCCSCCTARLSTFSTAPTACVTAFSNPSSWSRTSGERTRMSKMDGAQSGEDVKRFADGRLYFKTFAWTPGREPVPQPTQQFFTTHEVAQKKHTQGIPFGPQRTRSARLWRRQRCRAATPVGASRENVYDELRTLRDFPGASGRLTFDRTGASGTSGADPVDKLVVSQIVKLDNGFLASHYVSHEGT</sequence>
<dbReference type="RefSeq" id="WP_030474734.1">
    <property type="nucleotide sequence ID" value="NZ_FWYC01000011.1"/>
</dbReference>
<evidence type="ECO:0000313" key="1">
    <source>
        <dbReference type="EMBL" id="SMD14111.1"/>
    </source>
</evidence>
<dbReference type="AlphaFoldDB" id="A0A1W2EWR8"/>
<dbReference type="OrthoDB" id="3512096at2"/>
<dbReference type="Proteomes" id="UP000192840">
    <property type="component" value="Unassembled WGS sequence"/>
</dbReference>
<name>A0A1W2EWR8_9PSEU</name>
<organism evidence="1 2">
    <name type="scientific">Lentzea albidocapillata</name>
    <dbReference type="NCBI Taxonomy" id="40571"/>
    <lineage>
        <taxon>Bacteria</taxon>
        <taxon>Bacillati</taxon>
        <taxon>Actinomycetota</taxon>
        <taxon>Actinomycetes</taxon>
        <taxon>Pseudonocardiales</taxon>
        <taxon>Pseudonocardiaceae</taxon>
        <taxon>Lentzea</taxon>
    </lineage>
</organism>
<protein>
    <submittedName>
        <fullName evidence="1">Uncharacterized protein</fullName>
    </submittedName>
</protein>
<evidence type="ECO:0000313" key="2">
    <source>
        <dbReference type="Proteomes" id="UP000192840"/>
    </source>
</evidence>
<keyword evidence="2" id="KW-1185">Reference proteome</keyword>
<dbReference type="STRING" id="40571.SAMN05660733_04619"/>
<proteinExistence type="predicted"/>
<dbReference type="EMBL" id="FWYC01000011">
    <property type="protein sequence ID" value="SMD14111.1"/>
    <property type="molecule type" value="Genomic_DNA"/>
</dbReference>